<dbReference type="Pfam" id="PF13181">
    <property type="entry name" value="TPR_8"/>
    <property type="match status" value="1"/>
</dbReference>
<protein>
    <recommendedName>
        <fullName evidence="5">General transcription factor 3C polypeptide 3</fullName>
    </recommendedName>
</protein>
<feature type="repeat" description="TPR" evidence="1">
    <location>
        <begin position="606"/>
        <end position="639"/>
    </location>
</feature>
<dbReference type="PANTHER" id="PTHR23082:SF0">
    <property type="entry name" value="GENERAL TRANSCRIPTION FACTOR 3C POLYPEPTIDE 3"/>
    <property type="match status" value="1"/>
</dbReference>
<evidence type="ECO:0000313" key="4">
    <source>
        <dbReference type="Proteomes" id="UP001642483"/>
    </source>
</evidence>
<dbReference type="Proteomes" id="UP001642483">
    <property type="component" value="Unassembled WGS sequence"/>
</dbReference>
<dbReference type="InterPro" id="IPR011990">
    <property type="entry name" value="TPR-like_helical_dom_sf"/>
</dbReference>
<proteinExistence type="predicted"/>
<keyword evidence="4" id="KW-1185">Reference proteome</keyword>
<gene>
    <name evidence="3" type="ORF">CVLEPA_LOCUS14802</name>
</gene>
<name>A0ABP0FVZ6_CLALP</name>
<dbReference type="InterPro" id="IPR039340">
    <property type="entry name" value="Tfc4/TFIIIC-102/Sfc4"/>
</dbReference>
<dbReference type="PANTHER" id="PTHR23082">
    <property type="entry name" value="TRANSCRIPTION INITIATION FACTOR IIIC TFIIIC , POLYPEPTIDE 3-RELATED"/>
    <property type="match status" value="1"/>
</dbReference>
<dbReference type="SMART" id="SM00028">
    <property type="entry name" value="TPR"/>
    <property type="match status" value="6"/>
</dbReference>
<evidence type="ECO:0000313" key="3">
    <source>
        <dbReference type="EMBL" id="CAK8683768.1"/>
    </source>
</evidence>
<organism evidence="3 4">
    <name type="scientific">Clavelina lepadiformis</name>
    <name type="common">Light-bulb sea squirt</name>
    <name type="synonym">Ascidia lepadiformis</name>
    <dbReference type="NCBI Taxonomy" id="159417"/>
    <lineage>
        <taxon>Eukaryota</taxon>
        <taxon>Metazoa</taxon>
        <taxon>Chordata</taxon>
        <taxon>Tunicata</taxon>
        <taxon>Ascidiacea</taxon>
        <taxon>Aplousobranchia</taxon>
        <taxon>Clavelinidae</taxon>
        <taxon>Clavelina</taxon>
    </lineage>
</organism>
<reference evidence="3 4" key="1">
    <citation type="submission" date="2024-02" db="EMBL/GenBank/DDBJ databases">
        <authorList>
            <person name="Daric V."/>
            <person name="Darras S."/>
        </authorList>
    </citation>
    <scope>NUCLEOTIDE SEQUENCE [LARGE SCALE GENOMIC DNA]</scope>
</reference>
<evidence type="ECO:0008006" key="5">
    <source>
        <dbReference type="Google" id="ProtNLM"/>
    </source>
</evidence>
<dbReference type="SUPFAM" id="SSF48452">
    <property type="entry name" value="TPR-like"/>
    <property type="match status" value="2"/>
</dbReference>
<evidence type="ECO:0000256" key="1">
    <source>
        <dbReference type="PROSITE-ProRule" id="PRU00339"/>
    </source>
</evidence>
<comment type="caution">
    <text evidence="3">The sequence shown here is derived from an EMBL/GenBank/DDBJ whole genome shotgun (WGS) entry which is preliminary data.</text>
</comment>
<dbReference type="InterPro" id="IPR019734">
    <property type="entry name" value="TPR_rpt"/>
</dbReference>
<sequence length="1043" mass="118457">MWNSDEFLNEDPSVSNMSSSLNIPPDYLQQFMRGESSLESLVQLRPASYNTGHGDDQVMISTTSSWLPLQSPDIFSCTTSYAGSTLESVISSPSTATPINDSAAHSHSTLIKQKDEEIMFRSPPLPSSSLMELSTVTPTRIRKSPTHIITKHIPRRLSSLEQENTSSENPQTFIRETSLLSYEDTAMAEFPAILHHDEQANGSGDSANRYGMVTRGYDSDFPSTSAMFMAASTPSQVTHTSITETNILDNNFVNMDPTEDEDDNDEEDQMIVDKIQQDLDIELVKETRKQANKGSATKLPKEVRGLMGEANLCYARGDHEDAIKMCMEVIRLAPYAGEPFETLAMIYDEQGQTERSLQYSLLAAHLSKTDAAQWMHLAEMCKNQGDDAKALNCYSKASRQRPQDHSIVIECAKLQQKIGGFNKAMALYKSAISLAPSDDGERAVQLARTLSKECHRGKANRLGINLLEEAFKTHRKYFEDEDANMLCELYLLQNEFDAVIKLLMDHCKLEVKLEDQCSSFDFERIMKISIPASMPVDLSCKVAVAGIASKKQELVKDIVANICQHDPSNVGDLQFEIAETYMAIEDFSKALLILDKLVRSEDLSLAAVWLRHAECHSKLGNIKSALSSYKQCVELAPGHFAAQLAYSEMLRKEQKFVEAIHTLDVAENYEIDPKEHMKLHTERYRVLKMWGDKSDAFREKLALAADTALMMFANKCQNAFKEGKFYILAREAVSSNSMAGNLKIIRKLDIFNQSDEVESLILKGDTSIYENEHWLEFFNETVALLVRCRRFRDAVNLGEVALLVSKWYDHIPTRRQLECVVFSVCMISGHYQKAYIYIRSWIHNKLQLNEECNYIWNIFSQLIAKTGDHRHQKFCMRLLLKHPDNHPLIVLNGHNFLVSGVYKTALREYLCVHRKFPNEPLYLMMLGIAFINIASQKYTQYKHSIIAQSLACFHKYMKARKFPQECYYNIGRAMHQIGLEHYAIHYYEKALEAPVAEFESTANPDCSFDLDLRREIGFNMSLIYRKSGNIALANETLARYCVV</sequence>
<dbReference type="PROSITE" id="PS50005">
    <property type="entry name" value="TPR"/>
    <property type="match status" value="1"/>
</dbReference>
<evidence type="ECO:0000256" key="2">
    <source>
        <dbReference type="SAM" id="MobiDB-lite"/>
    </source>
</evidence>
<keyword evidence="1" id="KW-0802">TPR repeat</keyword>
<accession>A0ABP0FVZ6</accession>
<feature type="region of interest" description="Disordered" evidence="2">
    <location>
        <begin position="1"/>
        <end position="20"/>
    </location>
</feature>
<dbReference type="Gene3D" id="1.25.40.10">
    <property type="entry name" value="Tetratricopeptide repeat domain"/>
    <property type="match status" value="3"/>
</dbReference>
<dbReference type="EMBL" id="CAWYQH010000097">
    <property type="protein sequence ID" value="CAK8683768.1"/>
    <property type="molecule type" value="Genomic_DNA"/>
</dbReference>